<evidence type="ECO:0000313" key="4">
    <source>
        <dbReference type="EMBL" id="APW63719.1"/>
    </source>
</evidence>
<organism evidence="4 5">
    <name type="scientific">Paludisphaera borealis</name>
    <dbReference type="NCBI Taxonomy" id="1387353"/>
    <lineage>
        <taxon>Bacteria</taxon>
        <taxon>Pseudomonadati</taxon>
        <taxon>Planctomycetota</taxon>
        <taxon>Planctomycetia</taxon>
        <taxon>Isosphaerales</taxon>
        <taxon>Isosphaeraceae</taxon>
        <taxon>Paludisphaera</taxon>
    </lineage>
</organism>
<dbReference type="Gene3D" id="3.40.30.10">
    <property type="entry name" value="Glutaredoxin"/>
    <property type="match status" value="1"/>
</dbReference>
<evidence type="ECO:0000259" key="3">
    <source>
        <dbReference type="PROSITE" id="PS51352"/>
    </source>
</evidence>
<keyword evidence="4" id="KW-0575">Peroxidase</keyword>
<dbReference type="Proteomes" id="UP000186309">
    <property type="component" value="Chromosome"/>
</dbReference>
<dbReference type="InterPro" id="IPR000866">
    <property type="entry name" value="AhpC/TSA"/>
</dbReference>
<evidence type="ECO:0000256" key="2">
    <source>
        <dbReference type="SAM" id="SignalP"/>
    </source>
</evidence>
<feature type="signal peptide" evidence="2">
    <location>
        <begin position="1"/>
        <end position="27"/>
    </location>
</feature>
<keyword evidence="5" id="KW-1185">Reference proteome</keyword>
<proteinExistence type="predicted"/>
<dbReference type="EC" id="1.11.1.15" evidence="4"/>
<dbReference type="CDD" id="cd02966">
    <property type="entry name" value="TlpA_like_family"/>
    <property type="match status" value="1"/>
</dbReference>
<dbReference type="PROSITE" id="PS51352">
    <property type="entry name" value="THIOREDOXIN_2"/>
    <property type="match status" value="1"/>
</dbReference>
<gene>
    <name evidence="4" type="primary">ahpC</name>
    <name evidence="4" type="ORF">BSF38_05293</name>
</gene>
<dbReference type="EMBL" id="CP019082">
    <property type="protein sequence ID" value="APW63719.1"/>
    <property type="molecule type" value="Genomic_DNA"/>
</dbReference>
<keyword evidence="4" id="KW-0560">Oxidoreductase</keyword>
<evidence type="ECO:0000313" key="5">
    <source>
        <dbReference type="Proteomes" id="UP000186309"/>
    </source>
</evidence>
<dbReference type="PANTHER" id="PTHR45588:SF1">
    <property type="entry name" value="WW DOMAIN-CONTAINING PROTEIN"/>
    <property type="match status" value="1"/>
</dbReference>
<dbReference type="SUPFAM" id="SSF52833">
    <property type="entry name" value="Thioredoxin-like"/>
    <property type="match status" value="1"/>
</dbReference>
<evidence type="ECO:0000256" key="1">
    <source>
        <dbReference type="SAM" id="MobiDB-lite"/>
    </source>
</evidence>
<sequence>MRDFPRWVAAAAVVAGSLCWSDAPAKADEPTKPTPSASESNPAVPAAGHSVHGEAFNDGPRRQASLTLGMGKVRFGVTTSRPEAQAFIDQGVGQLHSFFYFEAERSFRQAANLDPDCAMAYWGMAMANVNNARRAKGFLKEARKRAAKIGRREQLYIEALEAFHAEGGKEKDRRQGLVTGLETIVQDFPDDFNALAWLAMTTWQHSDKDGIGSRQAVDFLIDRVIEAEPMHPGAHHYRIHLWDSNKSTRAVRSAALYAKTAPGIAHAWHMPGHTYTNLKRFADAAYQQESSARVDHAYMARERVMPFEIHNYAHNNQWLCTSDSHIGRVHDAIAVARNLVEQPRDPEKNGPNDGGSAQRSGRIRWTELLTRYELWDDLIAADASGSLDWSNVPIERKEKAYSLGLAFAARNDSANLAKQIGALKKIAADESKAAKAAPEKSADAMKPYESALAELEGRAALAKGEIAPAFEHFARASSMRGESLARAHLSVRNYGFAETVARKAVDQNPDQLPPLAALVEVLHAVDKDKDAQDAYRRLEPLTARADHDLPVLRRLEPIVARWKSDGAWKPAEPSPSSGADESAVDRIDLATLGPLVWSPFPALPFAGVDTTGKSWSLPDLKGKTTIVVFFLGGKCAHCMQQLQLFGKEYQGLKKRNIEMLAISTDEEKGCRELKNNTDDVSFPMPILADPKLENFRRWGAFDDFEDQPLHGTFLIDADGGVRFQRISADPFLEIEFLKTEAARVIRLLDKPKPPAAG</sequence>
<dbReference type="PANTHER" id="PTHR45588">
    <property type="entry name" value="TPR DOMAIN-CONTAINING PROTEIN"/>
    <property type="match status" value="1"/>
</dbReference>
<reference evidence="5" key="1">
    <citation type="submission" date="2016-12" db="EMBL/GenBank/DDBJ databases">
        <title>Comparative genomics of four Isosphaeraceae planctomycetes: a common pool of plasmids and glycoside hydrolase genes.</title>
        <authorList>
            <person name="Ivanova A."/>
        </authorList>
    </citation>
    <scope>NUCLEOTIDE SEQUENCE [LARGE SCALE GENOMIC DNA]</scope>
    <source>
        <strain evidence="5">PX4</strain>
    </source>
</reference>
<feature type="chain" id="PRO_5012843743" evidence="2">
    <location>
        <begin position="28"/>
        <end position="757"/>
    </location>
</feature>
<dbReference type="GO" id="GO:0004601">
    <property type="term" value="F:peroxidase activity"/>
    <property type="evidence" value="ECO:0007669"/>
    <property type="project" value="UniProtKB-KW"/>
</dbReference>
<dbReference type="InterPro" id="IPR036249">
    <property type="entry name" value="Thioredoxin-like_sf"/>
</dbReference>
<feature type="region of interest" description="Disordered" evidence="1">
    <location>
        <begin position="340"/>
        <end position="359"/>
    </location>
</feature>
<dbReference type="KEGG" id="pbor:BSF38_05293"/>
<dbReference type="RefSeq" id="WP_076350032.1">
    <property type="nucleotide sequence ID" value="NZ_CP019082.1"/>
</dbReference>
<feature type="domain" description="Thioredoxin" evidence="3">
    <location>
        <begin position="594"/>
        <end position="753"/>
    </location>
</feature>
<name>A0A1U7CXW2_9BACT</name>
<protein>
    <submittedName>
        <fullName evidence="4">Alkyl hydroperoxide reductase subunit C</fullName>
        <ecNumber evidence="4">1.11.1.15</ecNumber>
    </submittedName>
</protein>
<feature type="region of interest" description="Disordered" evidence="1">
    <location>
        <begin position="25"/>
        <end position="62"/>
    </location>
</feature>
<keyword evidence="2" id="KW-0732">Signal</keyword>
<dbReference type="GO" id="GO:0006950">
    <property type="term" value="P:response to stress"/>
    <property type="evidence" value="ECO:0007669"/>
    <property type="project" value="UniProtKB-ARBA"/>
</dbReference>
<dbReference type="STRING" id="1387353.BSF38_05293"/>
<dbReference type="InterPro" id="IPR011990">
    <property type="entry name" value="TPR-like_helical_dom_sf"/>
</dbReference>
<dbReference type="AlphaFoldDB" id="A0A1U7CXW2"/>
<accession>A0A1U7CXW2</accession>
<dbReference type="Pfam" id="PF00578">
    <property type="entry name" value="AhpC-TSA"/>
    <property type="match status" value="1"/>
</dbReference>
<dbReference type="OrthoDB" id="9778494at2"/>
<dbReference type="InterPro" id="IPR013766">
    <property type="entry name" value="Thioredoxin_domain"/>
</dbReference>
<dbReference type="SUPFAM" id="SSF48452">
    <property type="entry name" value="TPR-like"/>
    <property type="match status" value="1"/>
</dbReference>
<dbReference type="Gene3D" id="1.25.40.10">
    <property type="entry name" value="Tetratricopeptide repeat domain"/>
    <property type="match status" value="1"/>
</dbReference>